<feature type="chain" id="PRO_5040123401" evidence="3">
    <location>
        <begin position="21"/>
        <end position="366"/>
    </location>
</feature>
<keyword evidence="2" id="KW-0812">Transmembrane</keyword>
<dbReference type="OrthoDB" id="3770443at2759"/>
<comment type="caution">
    <text evidence="4">The sequence shown here is derived from an EMBL/GenBank/DDBJ whole genome shotgun (WGS) entry which is preliminary data.</text>
</comment>
<organism evidence="4 5">
    <name type="scientific">Paraphaeosphaeria minitans</name>
    <dbReference type="NCBI Taxonomy" id="565426"/>
    <lineage>
        <taxon>Eukaryota</taxon>
        <taxon>Fungi</taxon>
        <taxon>Dikarya</taxon>
        <taxon>Ascomycota</taxon>
        <taxon>Pezizomycotina</taxon>
        <taxon>Dothideomycetes</taxon>
        <taxon>Pleosporomycetidae</taxon>
        <taxon>Pleosporales</taxon>
        <taxon>Massarineae</taxon>
        <taxon>Didymosphaeriaceae</taxon>
        <taxon>Paraphaeosphaeria</taxon>
    </lineage>
</organism>
<proteinExistence type="predicted"/>
<evidence type="ECO:0000256" key="1">
    <source>
        <dbReference type="SAM" id="MobiDB-lite"/>
    </source>
</evidence>
<evidence type="ECO:0000313" key="5">
    <source>
        <dbReference type="Proteomes" id="UP000756921"/>
    </source>
</evidence>
<reference evidence="4" key="1">
    <citation type="journal article" date="2020" name="Mol. Plant Microbe Interact.">
        <title>Genome Sequence of the Biocontrol Agent Coniothyrium minitans strain Conio (IMI 134523).</title>
        <authorList>
            <person name="Patel D."/>
            <person name="Shittu T.A."/>
            <person name="Baroncelli R."/>
            <person name="Muthumeenakshi S."/>
            <person name="Osborne T.H."/>
            <person name="Janganan T.K."/>
            <person name="Sreenivasaprasad S."/>
        </authorList>
    </citation>
    <scope>NUCLEOTIDE SEQUENCE</scope>
    <source>
        <strain evidence="4">Conio</strain>
    </source>
</reference>
<evidence type="ECO:0000256" key="3">
    <source>
        <dbReference type="SAM" id="SignalP"/>
    </source>
</evidence>
<keyword evidence="3" id="KW-0732">Signal</keyword>
<feature type="transmembrane region" description="Helical" evidence="2">
    <location>
        <begin position="208"/>
        <end position="232"/>
    </location>
</feature>
<gene>
    <name evidence="4" type="ORF">PMIN01_08381</name>
</gene>
<dbReference type="AlphaFoldDB" id="A0A9P6GFC0"/>
<dbReference type="EMBL" id="WJXW01000008">
    <property type="protein sequence ID" value="KAF9734038.1"/>
    <property type="molecule type" value="Genomic_DNA"/>
</dbReference>
<dbReference type="Proteomes" id="UP000756921">
    <property type="component" value="Unassembled WGS sequence"/>
</dbReference>
<sequence>MRRVLVVSSLINSFLPPALGQFTPISLLERRQPQGCQYPSLSDGTYIHFTSQSEPLLRYSIYTPWSRFYPDALRADLVEQGFQLGKQHGKNESDLCGWETVDVVKKHGWHRGDVSFQHSPHGGIKTKKVSDQHSPHSMTIPLLSSTNPAAAGNASIEQQTSMVVHLVNHTRRAEHPQKVHLKSELRPANETLKRIHGVLTSNSPEADILFMILEITVPILGVIAFLTAMLLITRHMTNKLYPDAEEDSEAGVFELSSMRAPSVKSDRTLVNARKPSKTSSSKGVDRFPDSKSGGVFAWRLAMEKPKQLQQSPGLRAENRYPHANAGGFCGATVEPLPRRQSSSMYSRSMDGVTLYPERKTGSWESR</sequence>
<accession>A0A9P6GFC0</accession>
<protein>
    <submittedName>
        <fullName evidence="4">Uncharacterized protein</fullName>
    </submittedName>
</protein>
<feature type="compositionally biased region" description="Low complexity" evidence="1">
    <location>
        <begin position="338"/>
        <end position="349"/>
    </location>
</feature>
<feature type="region of interest" description="Disordered" evidence="1">
    <location>
        <begin position="264"/>
        <end position="288"/>
    </location>
</feature>
<evidence type="ECO:0000256" key="2">
    <source>
        <dbReference type="SAM" id="Phobius"/>
    </source>
</evidence>
<keyword evidence="2" id="KW-0472">Membrane</keyword>
<keyword evidence="2" id="KW-1133">Transmembrane helix</keyword>
<name>A0A9P6GFC0_9PLEO</name>
<feature type="region of interest" description="Disordered" evidence="1">
    <location>
        <begin position="329"/>
        <end position="366"/>
    </location>
</feature>
<keyword evidence="5" id="KW-1185">Reference proteome</keyword>
<evidence type="ECO:0000313" key="4">
    <source>
        <dbReference type="EMBL" id="KAF9734038.1"/>
    </source>
</evidence>
<feature type="region of interest" description="Disordered" evidence="1">
    <location>
        <begin position="115"/>
        <end position="136"/>
    </location>
</feature>
<feature type="compositionally biased region" description="Basic and acidic residues" evidence="1">
    <location>
        <begin position="356"/>
        <end position="366"/>
    </location>
</feature>
<feature type="signal peptide" evidence="3">
    <location>
        <begin position="1"/>
        <end position="20"/>
    </location>
</feature>